<dbReference type="VEuPathDB" id="AmoebaDB:EHI8A_183440"/>
<dbReference type="VEuPathDB" id="AmoebaDB:KM1_262010"/>
<dbReference type="VEuPathDB" id="AmoebaDB:EHI7A_163240"/>
<proteinExistence type="predicted"/>
<feature type="region of interest" description="Disordered" evidence="1">
    <location>
        <begin position="77"/>
        <end position="99"/>
    </location>
</feature>
<dbReference type="AlphaFoldDB" id="A0A175JYG1"/>
<evidence type="ECO:0000313" key="3">
    <source>
        <dbReference type="Proteomes" id="UP000078387"/>
    </source>
</evidence>
<dbReference type="VEuPathDB" id="AmoebaDB:EHI5A_056740"/>
<evidence type="ECO:0000256" key="1">
    <source>
        <dbReference type="SAM" id="MobiDB-lite"/>
    </source>
</evidence>
<reference evidence="2 3" key="1">
    <citation type="submission" date="2016-05" db="EMBL/GenBank/DDBJ databases">
        <title>First whole genome sequencing of Entamoeba histolytica HM1:IMSS-clone-6.</title>
        <authorList>
            <person name="Mukherjee Avik.K."/>
            <person name="Izumyama S."/>
            <person name="Nakada-Tsukui K."/>
            <person name="Nozaki T."/>
        </authorList>
    </citation>
    <scope>NUCLEOTIDE SEQUENCE [LARGE SCALE GENOMIC DNA]</scope>
    <source>
        <strain evidence="2 3">HM1:IMSS clone 6</strain>
    </source>
</reference>
<accession>A0A175JYG1</accession>
<feature type="compositionally biased region" description="Polar residues" evidence="1">
    <location>
        <begin position="77"/>
        <end position="88"/>
    </location>
</feature>
<feature type="compositionally biased region" description="Acidic residues" evidence="1">
    <location>
        <begin position="89"/>
        <end position="99"/>
    </location>
</feature>
<comment type="caution">
    <text evidence="2">The sequence shown here is derived from an EMBL/GenBank/DDBJ whole genome shotgun (WGS) entry which is preliminary data.</text>
</comment>
<organism evidence="2 3">
    <name type="scientific">Entamoeba histolytica</name>
    <dbReference type="NCBI Taxonomy" id="5759"/>
    <lineage>
        <taxon>Eukaryota</taxon>
        <taxon>Amoebozoa</taxon>
        <taxon>Evosea</taxon>
        <taxon>Archamoebae</taxon>
        <taxon>Mastigamoebida</taxon>
        <taxon>Entamoebidae</taxon>
        <taxon>Entamoeba</taxon>
    </lineage>
</organism>
<evidence type="ECO:0000313" key="2">
    <source>
        <dbReference type="EMBL" id="GAT98801.1"/>
    </source>
</evidence>
<dbReference type="Proteomes" id="UP000078387">
    <property type="component" value="Unassembled WGS sequence"/>
</dbReference>
<dbReference type="EMBL" id="BDEQ01000001">
    <property type="protein sequence ID" value="GAT98801.1"/>
    <property type="molecule type" value="Genomic_DNA"/>
</dbReference>
<dbReference type="VEuPathDB" id="AmoebaDB:EHI_049880"/>
<sequence length="99" mass="10955">MMNEIPVAQPIPQQLLHIENMSASSSVLTPSSFSLKIDQFVPNQQKSFLQGACPPPSGVPIPFDSVDFEHFHADFSSPNCPDENQLSEGSEEDTFDYKL</sequence>
<gene>
    <name evidence="2" type="ORF">CL6EHI_c00147</name>
</gene>
<name>A0A175JYG1_ENTHI</name>
<protein>
    <submittedName>
        <fullName evidence="2">Uncharacterized protein</fullName>
    </submittedName>
</protein>